<evidence type="ECO:0000256" key="1">
    <source>
        <dbReference type="ARBA" id="ARBA00005336"/>
    </source>
</evidence>
<dbReference type="GO" id="GO:0008422">
    <property type="term" value="F:beta-glucosidase activity"/>
    <property type="evidence" value="ECO:0007669"/>
    <property type="project" value="UniProtKB-ARBA"/>
</dbReference>
<dbReference type="InterPro" id="IPR026891">
    <property type="entry name" value="Fn3-like"/>
</dbReference>
<reference evidence="4" key="1">
    <citation type="submission" date="2020-10" db="EMBL/GenBank/DDBJ databases">
        <authorList>
            <person name="Gilroy R."/>
        </authorList>
    </citation>
    <scope>NUCLEOTIDE SEQUENCE</scope>
    <source>
        <strain evidence="4">20514</strain>
    </source>
</reference>
<feature type="domain" description="Fibronectin type III-like" evidence="3">
    <location>
        <begin position="117"/>
        <end position="187"/>
    </location>
</feature>
<organism evidence="4 5">
    <name type="scientific">Candidatus Cryptobacteroides merdigallinarum</name>
    <dbReference type="NCBI Taxonomy" id="2840770"/>
    <lineage>
        <taxon>Bacteria</taxon>
        <taxon>Pseudomonadati</taxon>
        <taxon>Bacteroidota</taxon>
        <taxon>Bacteroidia</taxon>
        <taxon>Bacteroidales</taxon>
        <taxon>Candidatus Cryptobacteroides</taxon>
    </lineage>
</organism>
<dbReference type="InterPro" id="IPR036881">
    <property type="entry name" value="Glyco_hydro_3_C_sf"/>
</dbReference>
<evidence type="ECO:0000259" key="3">
    <source>
        <dbReference type="SMART" id="SM01217"/>
    </source>
</evidence>
<dbReference type="SMART" id="SM01217">
    <property type="entry name" value="Fn3_like"/>
    <property type="match status" value="1"/>
</dbReference>
<gene>
    <name evidence="4" type="ORF">IAC29_01045</name>
</gene>
<evidence type="ECO:0000313" key="4">
    <source>
        <dbReference type="EMBL" id="MBO8447841.1"/>
    </source>
</evidence>
<dbReference type="Gene3D" id="2.60.40.10">
    <property type="entry name" value="Immunoglobulins"/>
    <property type="match status" value="1"/>
</dbReference>
<dbReference type="GO" id="GO:0005975">
    <property type="term" value="P:carbohydrate metabolic process"/>
    <property type="evidence" value="ECO:0007669"/>
    <property type="project" value="InterPro"/>
</dbReference>
<comment type="similarity">
    <text evidence="1">Belongs to the glycosyl hydrolase 3 family.</text>
</comment>
<dbReference type="PANTHER" id="PTHR42715:SF10">
    <property type="entry name" value="BETA-GLUCOSIDASE"/>
    <property type="match status" value="1"/>
</dbReference>
<sequence length="199" mass="22547">IIAGKANPSGKLPVTLEKSFKDSPAYGYLPKGAQFYKELRNEQMINIYDVNYNEGILVGYRWYDTKAIEPLYPFGFGLSYTDFSISKPSISSGKLKDGKPVKITMNVKNTGNMDGAEVVQLYIKENSPSVLRPEKELKGFRKVYLAPGESEEIEFEINCDDLSFWDETGHCWKTNPGEYTIMIGNSSRNISYRIPLEKL</sequence>
<name>A0A9D9HDS5_9BACT</name>
<reference evidence="4" key="2">
    <citation type="journal article" date="2021" name="PeerJ">
        <title>Extensive microbial diversity within the chicken gut microbiome revealed by metagenomics and culture.</title>
        <authorList>
            <person name="Gilroy R."/>
            <person name="Ravi A."/>
            <person name="Getino M."/>
            <person name="Pursley I."/>
            <person name="Horton D.L."/>
            <person name="Alikhan N.F."/>
            <person name="Baker D."/>
            <person name="Gharbi K."/>
            <person name="Hall N."/>
            <person name="Watson M."/>
            <person name="Adriaenssens E.M."/>
            <person name="Foster-Nyarko E."/>
            <person name="Jarju S."/>
            <person name="Secka A."/>
            <person name="Antonio M."/>
            <person name="Oren A."/>
            <person name="Chaudhuri R.R."/>
            <person name="La Ragione R."/>
            <person name="Hildebrand F."/>
            <person name="Pallen M.J."/>
        </authorList>
    </citation>
    <scope>NUCLEOTIDE SEQUENCE</scope>
    <source>
        <strain evidence="4">20514</strain>
    </source>
</reference>
<dbReference type="InterPro" id="IPR050288">
    <property type="entry name" value="Cellulose_deg_GH3"/>
</dbReference>
<dbReference type="SUPFAM" id="SSF52279">
    <property type="entry name" value="Beta-D-glucan exohydrolase, C-terminal domain"/>
    <property type="match status" value="1"/>
</dbReference>
<proteinExistence type="inferred from homology"/>
<dbReference type="PANTHER" id="PTHR42715">
    <property type="entry name" value="BETA-GLUCOSIDASE"/>
    <property type="match status" value="1"/>
</dbReference>
<comment type="caution">
    <text evidence="4">The sequence shown here is derived from an EMBL/GenBank/DDBJ whole genome shotgun (WGS) entry which is preliminary data.</text>
</comment>
<feature type="non-terminal residue" evidence="4">
    <location>
        <position position="1"/>
    </location>
</feature>
<accession>A0A9D9HDS5</accession>
<dbReference type="FunFam" id="2.60.40.10:FF:000495">
    <property type="entry name" value="Periplasmic beta-glucosidase"/>
    <property type="match status" value="1"/>
</dbReference>
<dbReference type="AlphaFoldDB" id="A0A9D9HDS5"/>
<dbReference type="EMBL" id="JADIMQ010000013">
    <property type="protein sequence ID" value="MBO8447841.1"/>
    <property type="molecule type" value="Genomic_DNA"/>
</dbReference>
<evidence type="ECO:0000256" key="2">
    <source>
        <dbReference type="ARBA" id="ARBA00022801"/>
    </source>
</evidence>
<protein>
    <submittedName>
        <fullName evidence="4">Fibronectin type III-like domain-contianing protein</fullName>
    </submittedName>
</protein>
<dbReference type="Gene3D" id="3.40.50.1700">
    <property type="entry name" value="Glycoside hydrolase family 3 C-terminal domain"/>
    <property type="match status" value="1"/>
</dbReference>
<dbReference type="Proteomes" id="UP000810252">
    <property type="component" value="Unassembled WGS sequence"/>
</dbReference>
<keyword evidence="2" id="KW-0378">Hydrolase</keyword>
<dbReference type="InterPro" id="IPR013783">
    <property type="entry name" value="Ig-like_fold"/>
</dbReference>
<dbReference type="Pfam" id="PF14310">
    <property type="entry name" value="Fn3-like"/>
    <property type="match status" value="1"/>
</dbReference>
<evidence type="ECO:0000313" key="5">
    <source>
        <dbReference type="Proteomes" id="UP000810252"/>
    </source>
</evidence>